<organism evidence="1 2">
    <name type="scientific">Branchiostoma lanceolatum</name>
    <name type="common">Common lancelet</name>
    <name type="synonym">Amphioxus lanceolatum</name>
    <dbReference type="NCBI Taxonomy" id="7740"/>
    <lineage>
        <taxon>Eukaryota</taxon>
        <taxon>Metazoa</taxon>
        <taxon>Chordata</taxon>
        <taxon>Cephalochordata</taxon>
        <taxon>Leptocardii</taxon>
        <taxon>Amphioxiformes</taxon>
        <taxon>Branchiostomatidae</taxon>
        <taxon>Branchiostoma</taxon>
    </lineage>
</organism>
<accession>A0A8K0EHD2</accession>
<protein>
    <submittedName>
        <fullName evidence="1">Hypp8484 protein</fullName>
    </submittedName>
</protein>
<name>A0A8K0EHD2_BRALA</name>
<sequence>MVGAEDRLSIKAGQTAPELGRLVFDSQFQILDCDDTHCNEELSSYNADVCEHCRGVESCFQQDGDVLCPGWNEAVCPGGLPAHNESAPQKNVVQLRDNVKAIDPAVTTLYACPVSLEDDYGDSAALFIAPYPTSFQDSDVIVSGQAGGVMHIVESIAPVGPYAFVLGNAANIEDVVAYSSFKEEVDPVAMDDETTEEDIPDPVLLSDAINGDLPIQASNVTVVNNDVPVYKCVGNAYISSSEDEWVSTFLVFKAADFNNLASDEGDILAGTESNGWLETVTGGNAGDQFSFVKTDLMRCGEELPDENR</sequence>
<proteinExistence type="predicted"/>
<gene>
    <name evidence="1" type="primary">Hypp8484</name>
    <name evidence="1" type="ORF">BLAG_LOCUS10204</name>
</gene>
<evidence type="ECO:0000313" key="1">
    <source>
        <dbReference type="EMBL" id="CAH1248932.1"/>
    </source>
</evidence>
<dbReference type="Proteomes" id="UP000838412">
    <property type="component" value="Chromosome 17"/>
</dbReference>
<dbReference type="AlphaFoldDB" id="A0A8K0EHD2"/>
<evidence type="ECO:0000313" key="2">
    <source>
        <dbReference type="Proteomes" id="UP000838412"/>
    </source>
</evidence>
<dbReference type="EMBL" id="OV696702">
    <property type="protein sequence ID" value="CAH1248932.1"/>
    <property type="molecule type" value="Genomic_DNA"/>
</dbReference>
<dbReference type="OrthoDB" id="5985067at2759"/>
<reference evidence="1" key="1">
    <citation type="submission" date="2022-01" db="EMBL/GenBank/DDBJ databases">
        <authorList>
            <person name="Braso-Vives M."/>
        </authorList>
    </citation>
    <scope>NUCLEOTIDE SEQUENCE</scope>
</reference>
<keyword evidence="2" id="KW-1185">Reference proteome</keyword>